<dbReference type="InterPro" id="IPR056642">
    <property type="entry name" value="DUF7740"/>
</dbReference>
<dbReference type="KEGG" id="pnt:G5B91_35135"/>
<organism evidence="2 3">
    <name type="scientific">Pseudomonas nitroreducens</name>
    <dbReference type="NCBI Taxonomy" id="46680"/>
    <lineage>
        <taxon>Bacteria</taxon>
        <taxon>Pseudomonadati</taxon>
        <taxon>Pseudomonadota</taxon>
        <taxon>Gammaproteobacteria</taxon>
        <taxon>Pseudomonadales</taxon>
        <taxon>Pseudomonadaceae</taxon>
        <taxon>Pseudomonas</taxon>
    </lineage>
</organism>
<dbReference type="AlphaFoldDB" id="A0A6G6J893"/>
<evidence type="ECO:0000313" key="2">
    <source>
        <dbReference type="EMBL" id="QIE91568.1"/>
    </source>
</evidence>
<accession>A0A6G6J893</accession>
<dbReference type="Pfam" id="PF24886">
    <property type="entry name" value="DUF7740"/>
    <property type="match status" value="1"/>
</dbReference>
<dbReference type="RefSeq" id="WP_024764874.1">
    <property type="nucleotide sequence ID" value="NZ_CP049142.1"/>
</dbReference>
<dbReference type="EMBL" id="CP049142">
    <property type="protein sequence ID" value="QIE91568.1"/>
    <property type="molecule type" value="Genomic_DNA"/>
</dbReference>
<feature type="domain" description="DUF7740" evidence="1">
    <location>
        <begin position="1"/>
        <end position="55"/>
    </location>
</feature>
<dbReference type="Proteomes" id="UP000501063">
    <property type="component" value="Plasmid pPniHBP1_1"/>
</dbReference>
<geneLocation type="plasmid" evidence="3">
    <name>ppnihbp1_1</name>
</geneLocation>
<evidence type="ECO:0000313" key="3">
    <source>
        <dbReference type="Proteomes" id="UP000501063"/>
    </source>
</evidence>
<protein>
    <recommendedName>
        <fullName evidence="1">DUF7740 domain-containing protein</fullName>
    </recommendedName>
</protein>
<reference evidence="2 3" key="1">
    <citation type="submission" date="2020-02" db="EMBL/GenBank/DDBJ databases">
        <title>Integrative conjugative elements (ICEs) and plasmids drive adaptation of Pseudomonas nitroreducens strain HBP1 to wastewater environment.</title>
        <authorList>
            <person name="Sentchilo V."/>
            <person name="Carraro N."/>
            <person name="Bertelli C."/>
            <person name="van der Meer J.R."/>
        </authorList>
    </citation>
    <scope>NUCLEOTIDE SEQUENCE [LARGE SCALE GENOMIC DNA]</scope>
    <source>
        <strain evidence="2 3">HBP1</strain>
        <plasmid evidence="3">ppnihbp1_1</plasmid>
    </source>
</reference>
<proteinExistence type="predicted"/>
<gene>
    <name evidence="2" type="ORF">G5B91_35135</name>
</gene>
<keyword evidence="2" id="KW-0614">Plasmid</keyword>
<evidence type="ECO:0000259" key="1">
    <source>
        <dbReference type="Pfam" id="PF24886"/>
    </source>
</evidence>
<name>A0A6G6J893_PSENT</name>
<sequence length="95" mass="10649">MRPIDIILNLALAATIHRTDAAVVKTGKRLLKQVEGRDRQSIFDVINQKSPCRYIINHVKSMPDEVIFMDLEAERVAPHIQLARAKAAAQGHPVK</sequence>